<evidence type="ECO:0000256" key="1">
    <source>
        <dbReference type="SAM" id="Phobius"/>
    </source>
</evidence>
<feature type="transmembrane region" description="Helical" evidence="1">
    <location>
        <begin position="35"/>
        <end position="56"/>
    </location>
</feature>
<gene>
    <name evidence="2" type="ORF">GL300_21970</name>
</gene>
<sequence>MSKDLCLPPIRADGLQLEEHRAFQERYWRVQRVAWLGYGTAMLLALLGLTGSGGAFHLQEIRMSGAVAQMPRVARWEEWDEIRVRFLEPRDTHDLTIGTGFFNLFEVGRIQPDPETSRLTTQAHEMRFSAAGPAPHEIRISTRPMHFGWARFDLGLDGESRSVNILVLP</sequence>
<accession>A0A844HS16</accession>
<organism evidence="2 3">
    <name type="scientific">Paracoccus litorisediminis</name>
    <dbReference type="NCBI Taxonomy" id="2006130"/>
    <lineage>
        <taxon>Bacteria</taxon>
        <taxon>Pseudomonadati</taxon>
        <taxon>Pseudomonadota</taxon>
        <taxon>Alphaproteobacteria</taxon>
        <taxon>Rhodobacterales</taxon>
        <taxon>Paracoccaceae</taxon>
        <taxon>Paracoccus</taxon>
    </lineage>
</organism>
<dbReference type="Proteomes" id="UP000449846">
    <property type="component" value="Unassembled WGS sequence"/>
</dbReference>
<evidence type="ECO:0000313" key="3">
    <source>
        <dbReference type="Proteomes" id="UP000449846"/>
    </source>
</evidence>
<dbReference type="AlphaFoldDB" id="A0A844HS16"/>
<name>A0A844HS16_9RHOB</name>
<dbReference type="RefSeq" id="WP_155041815.1">
    <property type="nucleotide sequence ID" value="NZ_WMIG01000021.1"/>
</dbReference>
<keyword evidence="3" id="KW-1185">Reference proteome</keyword>
<proteinExistence type="predicted"/>
<dbReference type="OrthoDB" id="9810066at2"/>
<keyword evidence="1" id="KW-1133">Transmembrane helix</keyword>
<keyword evidence="1" id="KW-0812">Transmembrane</keyword>
<dbReference type="EMBL" id="WMIG01000021">
    <property type="protein sequence ID" value="MTH61868.1"/>
    <property type="molecule type" value="Genomic_DNA"/>
</dbReference>
<evidence type="ECO:0000313" key="2">
    <source>
        <dbReference type="EMBL" id="MTH61868.1"/>
    </source>
</evidence>
<protein>
    <submittedName>
        <fullName evidence="2">Uncharacterized protein</fullName>
    </submittedName>
</protein>
<comment type="caution">
    <text evidence="2">The sequence shown here is derived from an EMBL/GenBank/DDBJ whole genome shotgun (WGS) entry which is preliminary data.</text>
</comment>
<keyword evidence="1" id="KW-0472">Membrane</keyword>
<reference evidence="2 3" key="1">
    <citation type="submission" date="2019-11" db="EMBL/GenBank/DDBJ databases">
        <authorList>
            <person name="Dong K."/>
        </authorList>
    </citation>
    <scope>NUCLEOTIDE SEQUENCE [LARGE SCALE GENOMIC DNA]</scope>
    <source>
        <strain evidence="2 3">NBRC 112902</strain>
    </source>
</reference>